<dbReference type="Pfam" id="PF00700">
    <property type="entry name" value="Flagellin_C"/>
    <property type="match status" value="1"/>
</dbReference>
<dbReference type="InterPro" id="IPR046358">
    <property type="entry name" value="Flagellin_C"/>
</dbReference>
<dbReference type="SUPFAM" id="SSF64518">
    <property type="entry name" value="Phase 1 flagellin"/>
    <property type="match status" value="1"/>
</dbReference>
<dbReference type="Gene3D" id="1.20.1330.10">
    <property type="entry name" value="f41 fragment of flagellin, N-terminal domain"/>
    <property type="match status" value="1"/>
</dbReference>
<comment type="subcellular location">
    <subcellularLocation>
        <location evidence="1">Bacterial flagellum</location>
    </subcellularLocation>
</comment>
<sequence>VNALADGRFEVISESGPISFSDRLGASAVRDLGLTQAQSEAAGSGGVTLQIGANRGQSMTFGINDMRAAALGIANVSVSTQAGASGSISSLDGAIRRVSEQRSSLGAAQNRLEHTIRNLDTAKENLQASEARIRDVDMAAEMMEFTKNNILQQAATAMLAQANMAPQAVLQLL</sequence>
<evidence type="ECO:0000256" key="4">
    <source>
        <dbReference type="SAM" id="Coils"/>
    </source>
</evidence>
<evidence type="ECO:0000259" key="5">
    <source>
        <dbReference type="Pfam" id="PF00700"/>
    </source>
</evidence>
<evidence type="ECO:0000313" key="7">
    <source>
        <dbReference type="Proteomes" id="UP000574717"/>
    </source>
</evidence>
<dbReference type="Proteomes" id="UP000574717">
    <property type="component" value="Unassembled WGS sequence"/>
</dbReference>
<feature type="non-terminal residue" evidence="6">
    <location>
        <position position="1"/>
    </location>
</feature>
<feature type="domain" description="Flagellin C-terminal" evidence="5">
    <location>
        <begin position="89"/>
        <end position="173"/>
    </location>
</feature>
<name>A0A6V8NQR1_9ACTN</name>
<keyword evidence="3" id="KW-0975">Bacterial flagellum</keyword>
<evidence type="ECO:0000256" key="2">
    <source>
        <dbReference type="ARBA" id="ARBA00005709"/>
    </source>
</evidence>
<evidence type="ECO:0000313" key="6">
    <source>
        <dbReference type="EMBL" id="GFP20746.1"/>
    </source>
</evidence>
<organism evidence="6 7">
    <name type="scientific">Candidatus Hakubella thermalkaliphila</name>
    <dbReference type="NCBI Taxonomy" id="2754717"/>
    <lineage>
        <taxon>Bacteria</taxon>
        <taxon>Bacillati</taxon>
        <taxon>Actinomycetota</taxon>
        <taxon>Actinomycetota incertae sedis</taxon>
        <taxon>Candidatus Hakubellales</taxon>
        <taxon>Candidatus Hakubellaceae</taxon>
        <taxon>Candidatus Hakubella</taxon>
    </lineage>
</organism>
<dbReference type="GO" id="GO:0005198">
    <property type="term" value="F:structural molecule activity"/>
    <property type="evidence" value="ECO:0007669"/>
    <property type="project" value="InterPro"/>
</dbReference>
<protein>
    <submittedName>
        <fullName evidence="6">Flagellin</fullName>
    </submittedName>
</protein>
<dbReference type="Gene3D" id="6.10.10.10">
    <property type="entry name" value="Flagellar export chaperone, C-terminal domain"/>
    <property type="match status" value="1"/>
</dbReference>
<keyword evidence="6" id="KW-0969">Cilium</keyword>
<dbReference type="GO" id="GO:0009288">
    <property type="term" value="C:bacterial-type flagellum"/>
    <property type="evidence" value="ECO:0007669"/>
    <property type="project" value="UniProtKB-SubCell"/>
</dbReference>
<keyword evidence="6" id="KW-0282">Flagellum</keyword>
<feature type="coiled-coil region" evidence="4">
    <location>
        <begin position="105"/>
        <end position="139"/>
    </location>
</feature>
<keyword evidence="6" id="KW-0966">Cell projection</keyword>
<feature type="non-terminal residue" evidence="6">
    <location>
        <position position="173"/>
    </location>
</feature>
<keyword evidence="4" id="KW-0175">Coiled coil</keyword>
<dbReference type="RefSeq" id="WP_258189092.1">
    <property type="nucleotide sequence ID" value="NZ_BLRU01000658.1"/>
</dbReference>
<comment type="caution">
    <text evidence="6">The sequence shown here is derived from an EMBL/GenBank/DDBJ whole genome shotgun (WGS) entry which is preliminary data.</text>
</comment>
<comment type="similarity">
    <text evidence="2">Belongs to the bacterial flagellin family.</text>
</comment>
<dbReference type="EMBL" id="BLRU01000658">
    <property type="protein sequence ID" value="GFP20746.1"/>
    <property type="molecule type" value="Genomic_DNA"/>
</dbReference>
<evidence type="ECO:0000256" key="3">
    <source>
        <dbReference type="ARBA" id="ARBA00023143"/>
    </source>
</evidence>
<dbReference type="AlphaFoldDB" id="A0A6V8NQR1"/>
<gene>
    <name evidence="6" type="ORF">HKBW3S03_02252</name>
</gene>
<dbReference type="PANTHER" id="PTHR42792:SF2">
    <property type="entry name" value="FLAGELLIN"/>
    <property type="match status" value="1"/>
</dbReference>
<dbReference type="InterPro" id="IPR042187">
    <property type="entry name" value="Flagellin_C_sub2"/>
</dbReference>
<dbReference type="PANTHER" id="PTHR42792">
    <property type="entry name" value="FLAGELLIN"/>
    <property type="match status" value="1"/>
</dbReference>
<proteinExistence type="inferred from homology"/>
<accession>A0A6V8NQR1</accession>
<reference evidence="6 7" key="1">
    <citation type="journal article" date="2020" name="Front. Microbiol.">
        <title>Single-cell genomics of novel Actinobacteria with the Wood-Ljungdahl pathway discovered in a serpentinizing system.</title>
        <authorList>
            <person name="Merino N."/>
            <person name="Kawai M."/>
            <person name="Boyd E.S."/>
            <person name="Colman D.R."/>
            <person name="McGlynn S.E."/>
            <person name="Nealson K.H."/>
            <person name="Kurokawa K."/>
            <person name="Hongoh Y."/>
        </authorList>
    </citation>
    <scope>NUCLEOTIDE SEQUENCE [LARGE SCALE GENOMIC DNA]</scope>
    <source>
        <strain evidence="6 7">S03</strain>
    </source>
</reference>
<dbReference type="InterPro" id="IPR001492">
    <property type="entry name" value="Flagellin"/>
</dbReference>
<evidence type="ECO:0000256" key="1">
    <source>
        <dbReference type="ARBA" id="ARBA00004365"/>
    </source>
</evidence>